<sequence length="212" mass="25117">MTIYAINSLFKKEFDKSVRIEPLKEEYVRMDYSRAICDKVVLVDEDDGKKKYHIEFQTLNDRAIVIRMIDYGFGIVIDGFDYNNFPKDSEITIEFPSQIVIFLKKGPSIPNELRLNIKMPYTGEKIEYKVPTFKTWEHGLEYYKREELYIMFPLKVIDISEYIEKIKSGKINEEEKKKRLEEAKKELIFLIEEIIEELNKKAIAAVSTYNNV</sequence>
<dbReference type="AlphaFoldDB" id="A0A1M5E071"/>
<evidence type="ECO:0000313" key="3">
    <source>
        <dbReference type="Proteomes" id="UP000184088"/>
    </source>
</evidence>
<name>A0A1M5E071_9THEO</name>
<feature type="coiled-coil region" evidence="1">
    <location>
        <begin position="163"/>
        <end position="200"/>
    </location>
</feature>
<reference evidence="2 3" key="1">
    <citation type="submission" date="2016-11" db="EMBL/GenBank/DDBJ databases">
        <authorList>
            <person name="Jaros S."/>
            <person name="Januszkiewicz K."/>
            <person name="Wedrychowicz H."/>
        </authorList>
    </citation>
    <scope>NUCLEOTIDE SEQUENCE [LARGE SCALE GENOMIC DNA]</scope>
    <source>
        <strain evidence="2 3">DSM 17918</strain>
    </source>
</reference>
<dbReference type="STRING" id="1121256.SAMN02746089_02453"/>
<keyword evidence="1" id="KW-0175">Coiled coil</keyword>
<keyword evidence="3" id="KW-1185">Reference proteome</keyword>
<protein>
    <submittedName>
        <fullName evidence="2">Uncharacterized protein</fullName>
    </submittedName>
</protein>
<organism evidence="2 3">
    <name type="scientific">Caldanaerobius fijiensis DSM 17918</name>
    <dbReference type="NCBI Taxonomy" id="1121256"/>
    <lineage>
        <taxon>Bacteria</taxon>
        <taxon>Bacillati</taxon>
        <taxon>Bacillota</taxon>
        <taxon>Clostridia</taxon>
        <taxon>Thermoanaerobacterales</taxon>
        <taxon>Thermoanaerobacteraceae</taxon>
        <taxon>Caldanaerobius</taxon>
    </lineage>
</organism>
<accession>A0A1M5E071</accession>
<gene>
    <name evidence="2" type="ORF">SAMN02746089_02453</name>
</gene>
<evidence type="ECO:0000256" key="1">
    <source>
        <dbReference type="SAM" id="Coils"/>
    </source>
</evidence>
<evidence type="ECO:0000313" key="2">
    <source>
        <dbReference type="EMBL" id="SHF72580.1"/>
    </source>
</evidence>
<dbReference type="Proteomes" id="UP000184088">
    <property type="component" value="Unassembled WGS sequence"/>
</dbReference>
<dbReference type="EMBL" id="FQVH01000040">
    <property type="protein sequence ID" value="SHF72580.1"/>
    <property type="molecule type" value="Genomic_DNA"/>
</dbReference>
<proteinExistence type="predicted"/>